<comment type="caution">
    <text evidence="10">The sequence shown here is derived from an EMBL/GenBank/DDBJ whole genome shotgun (WGS) entry which is preliminary data.</text>
</comment>
<dbReference type="InterPro" id="IPR013650">
    <property type="entry name" value="ATP-grasp_succ-CoA_synth-type"/>
</dbReference>
<accession>A0A7Y0L6L4</accession>
<dbReference type="UniPathway" id="UPA00223">
    <property type="reaction ID" value="UER00999"/>
</dbReference>
<comment type="similarity">
    <text evidence="1 7">Belongs to the succinate/malate CoA ligase beta subunit family.</text>
</comment>
<dbReference type="GO" id="GO:0000287">
    <property type="term" value="F:magnesium ion binding"/>
    <property type="evidence" value="ECO:0007669"/>
    <property type="project" value="UniProtKB-UniRule"/>
</dbReference>
<evidence type="ECO:0000256" key="5">
    <source>
        <dbReference type="ARBA" id="ARBA00022741"/>
    </source>
</evidence>
<sequence>MKQYEYLAKQALAEHGIPIPPGRLVNTPEEAAEAVSAIGPAALKAQVLVGGRGKAGGIRFAETPEKARETAEAMLGMDLKGYTVERLYAEGKLEIEREFYISVTTDRNKKVPLVMASLSGGVEIEDVADSEIVRQWVNPRVGVLPYFGRQMAERLGLKGTLAKEFADLVVKLYQIYRERDAELVEINPLVVVNGHLMAADARLNIDDSALFRHKNLERIEEGSALEKKVHEIGLAYVELDGDIAIMANGAGMAMATVDAIQYFGGKPANFLDAGGGASVEPTAQALDVLVSMNPKVIFINIFGGITRCDDVAKAILQVKQTTGIPVPLVVRLVGTNEREGVALLEAAGISAYSDMAPAAERAVQLAGEGRS</sequence>
<dbReference type="HAMAP" id="MF_00558">
    <property type="entry name" value="Succ_CoA_beta"/>
    <property type="match status" value="1"/>
</dbReference>
<name>A0A7Y0L6L4_9FIRM</name>
<keyword evidence="3 7" id="KW-0436">Ligase</keyword>
<keyword evidence="5 7" id="KW-0547">Nucleotide-binding</keyword>
<protein>
    <recommendedName>
        <fullName evidence="7">Succinate--CoA ligase [ADP-forming] subunit beta</fullName>
        <ecNumber evidence="7">6.2.1.5</ecNumber>
    </recommendedName>
    <alternativeName>
        <fullName evidence="7">Succinyl-CoA synthetase subunit beta</fullName>
        <shortName evidence="7">SCS-beta</shortName>
    </alternativeName>
</protein>
<dbReference type="Gene3D" id="3.30.470.20">
    <property type="entry name" value="ATP-grasp fold, B domain"/>
    <property type="match status" value="1"/>
</dbReference>
<feature type="binding site" evidence="7">
    <location>
        <position position="44"/>
    </location>
    <ligand>
        <name>ATP</name>
        <dbReference type="ChEBI" id="CHEBI:30616"/>
    </ligand>
</feature>
<dbReference type="GO" id="GO:0004775">
    <property type="term" value="F:succinate-CoA ligase (ADP-forming) activity"/>
    <property type="evidence" value="ECO:0007669"/>
    <property type="project" value="UniProtKB-UniRule"/>
</dbReference>
<feature type="binding site" evidence="7">
    <location>
        <begin position="304"/>
        <end position="306"/>
    </location>
    <ligand>
        <name>substrate</name>
        <note>ligand shared with subunit alpha</note>
    </ligand>
</feature>
<dbReference type="PANTHER" id="PTHR11815:SF10">
    <property type="entry name" value="SUCCINATE--COA LIGASE [GDP-FORMING] SUBUNIT BETA, MITOCHONDRIAL"/>
    <property type="match status" value="1"/>
</dbReference>
<feature type="binding site" evidence="7">
    <location>
        <position position="90"/>
    </location>
    <ligand>
        <name>ATP</name>
        <dbReference type="ChEBI" id="CHEBI:30616"/>
    </ligand>
</feature>
<gene>
    <name evidence="7 10" type="primary">sucC</name>
    <name evidence="10" type="ORF">HIJ39_18050</name>
</gene>
<dbReference type="PROSITE" id="PS50975">
    <property type="entry name" value="ATP_GRASP"/>
    <property type="match status" value="1"/>
</dbReference>
<evidence type="ECO:0000256" key="6">
    <source>
        <dbReference type="ARBA" id="ARBA00022842"/>
    </source>
</evidence>
<feature type="domain" description="ATP-grasp" evidence="9">
    <location>
        <begin position="9"/>
        <end position="216"/>
    </location>
</feature>
<keyword evidence="7 8" id="KW-0067">ATP-binding</keyword>
<dbReference type="GO" id="GO:0005524">
    <property type="term" value="F:ATP binding"/>
    <property type="evidence" value="ECO:0007669"/>
    <property type="project" value="UniProtKB-UniRule"/>
</dbReference>
<dbReference type="GO" id="GO:0006104">
    <property type="term" value="P:succinyl-CoA metabolic process"/>
    <property type="evidence" value="ECO:0007669"/>
    <property type="project" value="TreeGrafter"/>
</dbReference>
<feature type="binding site" evidence="7">
    <location>
        <position position="187"/>
    </location>
    <ligand>
        <name>Mg(2+)</name>
        <dbReference type="ChEBI" id="CHEBI:18420"/>
    </ligand>
</feature>
<evidence type="ECO:0000256" key="4">
    <source>
        <dbReference type="ARBA" id="ARBA00022723"/>
    </source>
</evidence>
<dbReference type="InterPro" id="IPR016102">
    <property type="entry name" value="Succinyl-CoA_synth-like"/>
</dbReference>
<dbReference type="SUPFAM" id="SSF52210">
    <property type="entry name" value="Succinyl-CoA synthetase domains"/>
    <property type="match status" value="1"/>
</dbReference>
<dbReference type="EC" id="6.2.1.5" evidence="7"/>
<organism evidence="10 11">
    <name type="scientific">Sulfobacillus harzensis</name>
    <dbReference type="NCBI Taxonomy" id="2729629"/>
    <lineage>
        <taxon>Bacteria</taxon>
        <taxon>Bacillati</taxon>
        <taxon>Bacillota</taxon>
        <taxon>Clostridia</taxon>
        <taxon>Eubacteriales</taxon>
        <taxon>Clostridiales Family XVII. Incertae Sedis</taxon>
        <taxon>Sulfobacillus</taxon>
    </lineage>
</organism>
<dbReference type="GO" id="GO:0042709">
    <property type="term" value="C:succinate-CoA ligase complex"/>
    <property type="evidence" value="ECO:0007669"/>
    <property type="project" value="TreeGrafter"/>
</dbReference>
<dbReference type="FunFam" id="3.30.470.20:FF:000002">
    <property type="entry name" value="Succinate--CoA ligase [ADP-forming] subunit beta"/>
    <property type="match status" value="1"/>
</dbReference>
<evidence type="ECO:0000256" key="3">
    <source>
        <dbReference type="ARBA" id="ARBA00022598"/>
    </source>
</evidence>
<dbReference type="NCBIfam" id="NF001913">
    <property type="entry name" value="PRK00696.1"/>
    <property type="match status" value="1"/>
</dbReference>
<evidence type="ECO:0000256" key="7">
    <source>
        <dbReference type="HAMAP-Rule" id="MF_00558"/>
    </source>
</evidence>
<comment type="function">
    <text evidence="7">Succinyl-CoA synthetase functions in the citric acid cycle (TCA), coupling the hydrolysis of succinyl-CoA to the synthesis of either ATP or GTP and thus represents the only step of substrate-level phosphorylation in the TCA. The beta subunit provides nucleotide specificity of the enzyme and binds the substrate succinate, while the binding sites for coenzyme A and phosphate are found in the alpha subunit.</text>
</comment>
<feature type="binding site" evidence="7">
    <location>
        <position position="248"/>
    </location>
    <ligand>
        <name>substrate</name>
        <note>ligand shared with subunit alpha</note>
    </ligand>
</feature>
<dbReference type="InterPro" id="IPR011761">
    <property type="entry name" value="ATP-grasp"/>
</dbReference>
<comment type="catalytic activity">
    <reaction evidence="7">
        <text>GTP + succinate + CoA = succinyl-CoA + GDP + phosphate</text>
        <dbReference type="Rhea" id="RHEA:22120"/>
        <dbReference type="ChEBI" id="CHEBI:30031"/>
        <dbReference type="ChEBI" id="CHEBI:37565"/>
        <dbReference type="ChEBI" id="CHEBI:43474"/>
        <dbReference type="ChEBI" id="CHEBI:57287"/>
        <dbReference type="ChEBI" id="CHEBI:57292"/>
        <dbReference type="ChEBI" id="CHEBI:58189"/>
    </reaction>
</comment>
<keyword evidence="11" id="KW-1185">Reference proteome</keyword>
<dbReference type="PROSITE" id="PS01217">
    <property type="entry name" value="SUCCINYL_COA_LIG_3"/>
    <property type="match status" value="1"/>
</dbReference>
<dbReference type="Pfam" id="PF08442">
    <property type="entry name" value="ATP-grasp_2"/>
    <property type="match status" value="1"/>
</dbReference>
<dbReference type="SUPFAM" id="SSF56059">
    <property type="entry name" value="Glutathione synthetase ATP-binding domain-like"/>
    <property type="match status" value="1"/>
</dbReference>
<feature type="binding site" evidence="7">
    <location>
        <position position="200"/>
    </location>
    <ligand>
        <name>Mg(2+)</name>
        <dbReference type="ChEBI" id="CHEBI:18420"/>
    </ligand>
</feature>
<dbReference type="Gene3D" id="3.30.1490.20">
    <property type="entry name" value="ATP-grasp fold, A domain"/>
    <property type="match status" value="1"/>
</dbReference>
<comment type="cofactor">
    <cofactor evidence="7">
        <name>Mg(2+)</name>
        <dbReference type="ChEBI" id="CHEBI:18420"/>
    </cofactor>
    <text evidence="7">Binds 1 Mg(2+) ion per subunit.</text>
</comment>
<feature type="binding site" evidence="7">
    <location>
        <position position="98"/>
    </location>
    <ligand>
        <name>ATP</name>
        <dbReference type="ChEBI" id="CHEBI:30616"/>
    </ligand>
</feature>
<evidence type="ECO:0000256" key="2">
    <source>
        <dbReference type="ARBA" id="ARBA00022532"/>
    </source>
</evidence>
<evidence type="ECO:0000313" key="10">
    <source>
        <dbReference type="EMBL" id="NMP24237.1"/>
    </source>
</evidence>
<keyword evidence="6 7" id="KW-0460">Magnesium</keyword>
<comment type="subunit">
    <text evidence="7">Heterotetramer of two alpha and two beta subunits.</text>
</comment>
<dbReference type="Pfam" id="PF00549">
    <property type="entry name" value="Ligase_CoA"/>
    <property type="match status" value="1"/>
</dbReference>
<dbReference type="PIRSF" id="PIRSF001554">
    <property type="entry name" value="SucCS_beta"/>
    <property type="match status" value="1"/>
</dbReference>
<evidence type="ECO:0000256" key="8">
    <source>
        <dbReference type="PROSITE-ProRule" id="PRU00409"/>
    </source>
</evidence>
<dbReference type="InterPro" id="IPR005809">
    <property type="entry name" value="Succ_CoA_ligase-like_bsu"/>
</dbReference>
<feature type="binding site" evidence="7">
    <location>
        <position position="93"/>
    </location>
    <ligand>
        <name>ATP</name>
        <dbReference type="ChEBI" id="CHEBI:30616"/>
    </ligand>
</feature>
<proteinExistence type="inferred from homology"/>
<dbReference type="Proteomes" id="UP000533476">
    <property type="component" value="Unassembled WGS sequence"/>
</dbReference>
<dbReference type="InterPro" id="IPR005811">
    <property type="entry name" value="SUCC_ACL_C"/>
</dbReference>
<keyword evidence="4 7" id="KW-0479">Metal-binding</keyword>
<dbReference type="NCBIfam" id="TIGR01016">
    <property type="entry name" value="sucCoAbeta"/>
    <property type="match status" value="1"/>
</dbReference>
<reference evidence="10 11" key="1">
    <citation type="submission" date="2020-04" db="EMBL/GenBank/DDBJ databases">
        <authorList>
            <person name="Zhang R."/>
            <person name="Schippers A."/>
        </authorList>
    </citation>
    <scope>NUCLEOTIDE SEQUENCE [LARGE SCALE GENOMIC DNA]</scope>
    <source>
        <strain evidence="10 11">DSM 109850</strain>
    </source>
</reference>
<evidence type="ECO:0000313" key="11">
    <source>
        <dbReference type="Proteomes" id="UP000533476"/>
    </source>
</evidence>
<dbReference type="Gene3D" id="3.40.50.261">
    <property type="entry name" value="Succinyl-CoA synthetase domains"/>
    <property type="match status" value="1"/>
</dbReference>
<comment type="catalytic activity">
    <reaction evidence="7">
        <text>succinate + ATP + CoA = succinyl-CoA + ADP + phosphate</text>
        <dbReference type="Rhea" id="RHEA:17661"/>
        <dbReference type="ChEBI" id="CHEBI:30031"/>
        <dbReference type="ChEBI" id="CHEBI:30616"/>
        <dbReference type="ChEBI" id="CHEBI:43474"/>
        <dbReference type="ChEBI" id="CHEBI:57287"/>
        <dbReference type="ChEBI" id="CHEBI:57292"/>
        <dbReference type="ChEBI" id="CHEBI:456216"/>
        <dbReference type="EC" id="6.2.1.5"/>
    </reaction>
</comment>
<dbReference type="AlphaFoldDB" id="A0A7Y0L6L4"/>
<evidence type="ECO:0000256" key="1">
    <source>
        <dbReference type="ARBA" id="ARBA00009182"/>
    </source>
</evidence>
<dbReference type="InterPro" id="IPR017866">
    <property type="entry name" value="Succ-CoA_synthase_bsu_CS"/>
</dbReference>
<keyword evidence="2 7" id="KW-0816">Tricarboxylic acid cycle</keyword>
<evidence type="ECO:0000259" key="9">
    <source>
        <dbReference type="PROSITE" id="PS50975"/>
    </source>
</evidence>
<dbReference type="InterPro" id="IPR013815">
    <property type="entry name" value="ATP_grasp_subdomain_1"/>
</dbReference>
<dbReference type="PANTHER" id="PTHR11815">
    <property type="entry name" value="SUCCINYL-COA SYNTHETASE BETA CHAIN"/>
    <property type="match status" value="1"/>
</dbReference>
<dbReference type="GO" id="GO:0006099">
    <property type="term" value="P:tricarboxylic acid cycle"/>
    <property type="evidence" value="ECO:0007669"/>
    <property type="project" value="UniProtKB-UniRule"/>
</dbReference>
<feature type="binding site" evidence="7">
    <location>
        <begin position="51"/>
        <end position="53"/>
    </location>
    <ligand>
        <name>ATP</name>
        <dbReference type="ChEBI" id="CHEBI:30616"/>
    </ligand>
</feature>
<dbReference type="RefSeq" id="WP_169102172.1">
    <property type="nucleotide sequence ID" value="NZ_JABBVZ010000094.1"/>
</dbReference>
<dbReference type="EMBL" id="JABBVZ010000094">
    <property type="protein sequence ID" value="NMP24237.1"/>
    <property type="molecule type" value="Genomic_DNA"/>
</dbReference>
<comment type="pathway">
    <text evidence="7">Carbohydrate metabolism; tricarboxylic acid cycle; succinate from succinyl-CoA (ligase route): step 1/1.</text>
</comment>